<accession>Q65S69</accession>
<evidence type="ECO:0000313" key="2">
    <source>
        <dbReference type="Proteomes" id="UP000000607"/>
    </source>
</evidence>
<gene>
    <name evidence="1" type="ordered locus">MS1584</name>
</gene>
<proteinExistence type="predicted"/>
<name>Q65S69_MANSM</name>
<dbReference type="HOGENOM" id="CLU_3382605_0_0_6"/>
<dbReference type="Proteomes" id="UP000000607">
    <property type="component" value="Chromosome"/>
</dbReference>
<keyword evidence="2" id="KW-1185">Reference proteome</keyword>
<dbReference type="KEGG" id="msu:MS1584"/>
<dbReference type="EMBL" id="AE016827">
    <property type="protein sequence ID" value="AAU38191.1"/>
    <property type="molecule type" value="Genomic_DNA"/>
</dbReference>
<protein>
    <submittedName>
        <fullName evidence="1">Uncharacterized protein</fullName>
    </submittedName>
</protein>
<reference evidence="1 2" key="1">
    <citation type="journal article" date="2004" name="Nat. Biotechnol.">
        <title>The genome sequence of the capnophilic rumen bacterium Mannheimia succiniciproducens.</title>
        <authorList>
            <person name="Hong S.H."/>
            <person name="Kim J.S."/>
            <person name="Lee S.Y."/>
            <person name="In Y.H."/>
            <person name="Choi S.S."/>
            <person name="Rih J.-K."/>
            <person name="Kim C.H."/>
            <person name="Jeong H."/>
            <person name="Hur C.G."/>
            <person name="Kim J.J."/>
        </authorList>
    </citation>
    <scope>NUCLEOTIDE SEQUENCE [LARGE SCALE GENOMIC DNA]</scope>
    <source>
        <strain evidence="2">KCTC 0769BP / MBEL55E</strain>
    </source>
</reference>
<evidence type="ECO:0000313" key="1">
    <source>
        <dbReference type="EMBL" id="AAU38191.1"/>
    </source>
</evidence>
<organism evidence="1 2">
    <name type="scientific">Mannheimia succiniciproducens (strain KCTC 0769BP / MBEL55E)</name>
    <dbReference type="NCBI Taxonomy" id="221988"/>
    <lineage>
        <taxon>Bacteria</taxon>
        <taxon>Pseudomonadati</taxon>
        <taxon>Pseudomonadota</taxon>
        <taxon>Gammaproteobacteria</taxon>
        <taxon>Pasteurellales</taxon>
        <taxon>Pasteurellaceae</taxon>
        <taxon>Basfia</taxon>
    </lineage>
</organism>
<sequence length="33" mass="4013">MGPRSETRQINNYKIFYFLTALLSKVRFNFPLF</sequence>
<dbReference type="AlphaFoldDB" id="Q65S69"/>